<dbReference type="InterPro" id="IPR036565">
    <property type="entry name" value="Mur-like_cat_sf"/>
</dbReference>
<dbReference type="Pfam" id="PF00842">
    <property type="entry name" value="Ala_racemase_C"/>
    <property type="match status" value="1"/>
</dbReference>
<dbReference type="Pfam" id="PF08245">
    <property type="entry name" value="Mur_ligase_M"/>
    <property type="match status" value="1"/>
</dbReference>
<dbReference type="GO" id="GO:0030632">
    <property type="term" value="P:D-alanine biosynthetic process"/>
    <property type="evidence" value="ECO:0007669"/>
    <property type="project" value="UniProtKB-UniRule"/>
</dbReference>
<organism evidence="9 10">
    <name type="scientific">Brumimicrobium salinarum</name>
    <dbReference type="NCBI Taxonomy" id="2058658"/>
    <lineage>
        <taxon>Bacteria</taxon>
        <taxon>Pseudomonadati</taxon>
        <taxon>Bacteroidota</taxon>
        <taxon>Flavobacteriia</taxon>
        <taxon>Flavobacteriales</taxon>
        <taxon>Crocinitomicaceae</taxon>
        <taxon>Brumimicrobium</taxon>
    </lineage>
</organism>
<evidence type="ECO:0000313" key="9">
    <source>
        <dbReference type="EMBL" id="PKR82200.1"/>
    </source>
</evidence>
<dbReference type="SUPFAM" id="SSF53244">
    <property type="entry name" value="MurD-like peptide ligases, peptide-binding domain"/>
    <property type="match status" value="1"/>
</dbReference>
<dbReference type="UniPathway" id="UPA00042">
    <property type="reaction ID" value="UER00497"/>
</dbReference>
<dbReference type="FunFam" id="3.20.20.10:FF:000002">
    <property type="entry name" value="Alanine racemase"/>
    <property type="match status" value="1"/>
</dbReference>
<name>A0A2I0R724_9FLAO</name>
<dbReference type="SUPFAM" id="SSF63418">
    <property type="entry name" value="MurE/MurF N-terminal domain"/>
    <property type="match status" value="1"/>
</dbReference>
<dbReference type="EMBL" id="PJNI01000001">
    <property type="protein sequence ID" value="PKR82200.1"/>
    <property type="molecule type" value="Genomic_DNA"/>
</dbReference>
<dbReference type="InterPro" id="IPR009006">
    <property type="entry name" value="Ala_racemase/Decarboxylase_C"/>
</dbReference>
<comment type="similarity">
    <text evidence="5">Belongs to the alanine racemase family.</text>
</comment>
<evidence type="ECO:0000259" key="8">
    <source>
        <dbReference type="SMART" id="SM01005"/>
    </source>
</evidence>
<dbReference type="CDD" id="cd00430">
    <property type="entry name" value="PLPDE_III_AR"/>
    <property type="match status" value="1"/>
</dbReference>
<dbReference type="InterPro" id="IPR001608">
    <property type="entry name" value="Ala_racemase_N"/>
</dbReference>
<dbReference type="GO" id="GO:0005829">
    <property type="term" value="C:cytosol"/>
    <property type="evidence" value="ECO:0007669"/>
    <property type="project" value="TreeGrafter"/>
</dbReference>
<dbReference type="GO" id="GO:0005524">
    <property type="term" value="F:ATP binding"/>
    <property type="evidence" value="ECO:0007669"/>
    <property type="project" value="InterPro"/>
</dbReference>
<evidence type="ECO:0000256" key="6">
    <source>
        <dbReference type="PIRSR" id="PIRSR600821-50"/>
    </source>
</evidence>
<evidence type="ECO:0000256" key="7">
    <source>
        <dbReference type="PIRSR" id="PIRSR600821-52"/>
    </source>
</evidence>
<dbReference type="GO" id="GO:0016881">
    <property type="term" value="F:acid-amino acid ligase activity"/>
    <property type="evidence" value="ECO:0007669"/>
    <property type="project" value="InterPro"/>
</dbReference>
<dbReference type="RefSeq" id="WP_101333345.1">
    <property type="nucleotide sequence ID" value="NZ_PJNI01000001.1"/>
</dbReference>
<dbReference type="InterPro" id="IPR011079">
    <property type="entry name" value="Ala_racemase_C"/>
</dbReference>
<dbReference type="SUPFAM" id="SSF51419">
    <property type="entry name" value="PLP-binding barrel"/>
    <property type="match status" value="1"/>
</dbReference>
<comment type="cofactor">
    <cofactor evidence="2 5 6">
        <name>pyridoxal 5'-phosphate</name>
        <dbReference type="ChEBI" id="CHEBI:597326"/>
    </cofactor>
</comment>
<accession>A0A2I0R724</accession>
<comment type="function">
    <text evidence="5">Catalyzes the interconversion of L-alanine and D-alanine. May also act on other amino acids.</text>
</comment>
<dbReference type="Gene3D" id="3.20.20.10">
    <property type="entry name" value="Alanine racemase"/>
    <property type="match status" value="1"/>
</dbReference>
<feature type="modified residue" description="N6-(pyridoxal phosphate)lysine" evidence="5 6">
    <location>
        <position position="430"/>
    </location>
</feature>
<keyword evidence="3 5" id="KW-0663">Pyridoxal phosphate</keyword>
<reference evidence="9 10" key="1">
    <citation type="submission" date="2017-12" db="EMBL/GenBank/DDBJ databases">
        <title>The draft genome sequence of Brumimicrobium saltpan LHR20.</title>
        <authorList>
            <person name="Do Z.-J."/>
            <person name="Luo H.-R."/>
        </authorList>
    </citation>
    <scope>NUCLEOTIDE SEQUENCE [LARGE SCALE GENOMIC DNA]</scope>
    <source>
        <strain evidence="9 10">LHR20</strain>
    </source>
</reference>
<dbReference type="Gene3D" id="3.40.1190.10">
    <property type="entry name" value="Mur-like, catalytic domain"/>
    <property type="match status" value="1"/>
</dbReference>
<dbReference type="InterPro" id="IPR036615">
    <property type="entry name" value="Mur_ligase_C_dom_sf"/>
</dbReference>
<comment type="catalytic activity">
    <reaction evidence="1 5">
        <text>L-alanine = D-alanine</text>
        <dbReference type="Rhea" id="RHEA:20249"/>
        <dbReference type="ChEBI" id="CHEBI:57416"/>
        <dbReference type="ChEBI" id="CHEBI:57972"/>
        <dbReference type="EC" id="5.1.1.1"/>
    </reaction>
</comment>
<dbReference type="InterPro" id="IPR000821">
    <property type="entry name" value="Ala_racemase"/>
</dbReference>
<dbReference type="Gene3D" id="3.40.1390.10">
    <property type="entry name" value="MurE/MurF, N-terminal domain"/>
    <property type="match status" value="1"/>
</dbReference>
<dbReference type="EC" id="5.1.1.1" evidence="5"/>
<evidence type="ECO:0000256" key="2">
    <source>
        <dbReference type="ARBA" id="ARBA00001933"/>
    </source>
</evidence>
<evidence type="ECO:0000256" key="3">
    <source>
        <dbReference type="ARBA" id="ARBA00022898"/>
    </source>
</evidence>
<keyword evidence="4 5" id="KW-0413">Isomerase</keyword>
<evidence type="ECO:0000256" key="1">
    <source>
        <dbReference type="ARBA" id="ARBA00000316"/>
    </source>
</evidence>
<feature type="active site" description="Proton acceptor; specific for L-alanine" evidence="5">
    <location>
        <position position="656"/>
    </location>
</feature>
<feature type="active site" description="Proton acceptor; specific for D-alanine" evidence="5">
    <location>
        <position position="430"/>
    </location>
</feature>
<comment type="pathway">
    <text evidence="5">Amino-acid biosynthesis; D-alanine biosynthesis; D-alanine from L-alanine: step 1/1.</text>
</comment>
<dbReference type="HAMAP" id="MF_01201">
    <property type="entry name" value="Ala_racemase"/>
    <property type="match status" value="1"/>
</dbReference>
<evidence type="ECO:0000256" key="5">
    <source>
        <dbReference type="HAMAP-Rule" id="MF_01201"/>
    </source>
</evidence>
<dbReference type="PANTHER" id="PTHR30511:SF0">
    <property type="entry name" value="ALANINE RACEMASE, CATABOLIC-RELATED"/>
    <property type="match status" value="1"/>
</dbReference>
<feature type="binding site" evidence="5 7">
    <location>
        <position position="528"/>
    </location>
    <ligand>
        <name>substrate</name>
    </ligand>
</feature>
<dbReference type="InterPro" id="IPR013221">
    <property type="entry name" value="Mur_ligase_cen"/>
</dbReference>
<evidence type="ECO:0000313" key="10">
    <source>
        <dbReference type="Proteomes" id="UP000236654"/>
    </source>
</evidence>
<proteinExistence type="inferred from homology"/>
<sequence length="760" mass="86312">MNLNLTHTQLIDIVSGNANTQNENIIDVIYYDTRLINTTKNGVFFALKGRKNGHEYIQKAYDKGIRSFVVSQEVELPKDATIIKVDDTLRALQQVAKHHRNQFSYPVLAITGSLGKTTIKEWLYFLLADEFNIIRSPKSFNSQIGVAVSLLEMSDAHDLAIIEADISHPNEMDYIEDMVSPTLGVYTGIGHFYADNFESQKVHASEHLKLFKHANITFALKAHKSELRRNKINTDIANFEDWNNIDFSQLSYPNNRLLALHVAEFLGIEKNDLNKKAIQLPVLSNRMEVFEGQDNNLIINDSYNIDIDALEQALSYQFSSDERKDKIVVLDLSYVDENRKKAILNIVESYHPTQLFVIENNKVPNELLAIKNASILFKGSYRSNLKNTVQLFKNRKHETWVEFDLKAIEHNIRTFQNKLPEKTKTLVMVKASSYGTGDVNIPHFLQQIGVDYLGVAYTDEGTTLRENGISLPILVMNTENDAFEDIIRFQLEPSLFSFNQIDAFCERLKQDGITNFPIHITVETGMNRLGFYPEDIEDLITKLNSLPEIKVKSVYSHLADADNMDTDYTLQQIERFKVMKSQFEARLDNKDVLFHILNSEGTSKFGATAGFDMVRLGIGVFGFTSTAKEDELLPTLQWKTTISQIKSIEVGETIGYGRTFKAEEEIQIATLRIGYADGFRRSLSNGIGSVFINGIECPVVGNVCMDMTMVDVTEANCKAGDEVEIIGKNISIEKFSKRLKTIPYEVMTSINKRVSRVYLR</sequence>
<keyword evidence="10" id="KW-1185">Reference proteome</keyword>
<dbReference type="SMART" id="SM01005">
    <property type="entry name" value="Ala_racemase_C"/>
    <property type="match status" value="1"/>
</dbReference>
<comment type="caution">
    <text evidence="9">The sequence shown here is derived from an EMBL/GenBank/DDBJ whole genome shotgun (WGS) entry which is preliminary data.</text>
</comment>
<dbReference type="InterPro" id="IPR029066">
    <property type="entry name" value="PLP-binding_barrel"/>
</dbReference>
<feature type="binding site" evidence="5 7">
    <location>
        <position position="705"/>
    </location>
    <ligand>
        <name>substrate</name>
    </ligand>
</feature>
<protein>
    <recommendedName>
        <fullName evidence="5">Alanine racemase</fullName>
        <ecNumber evidence="5">5.1.1.1</ecNumber>
    </recommendedName>
</protein>
<dbReference type="Pfam" id="PF01168">
    <property type="entry name" value="Ala_racemase_N"/>
    <property type="match status" value="1"/>
</dbReference>
<gene>
    <name evidence="9" type="primary">alr</name>
    <name evidence="9" type="ORF">CW751_02390</name>
</gene>
<dbReference type="SUPFAM" id="SSF50621">
    <property type="entry name" value="Alanine racemase C-terminal domain-like"/>
    <property type="match status" value="1"/>
</dbReference>
<dbReference type="InterPro" id="IPR035911">
    <property type="entry name" value="MurE/MurF_N"/>
</dbReference>
<dbReference type="NCBIfam" id="TIGR00492">
    <property type="entry name" value="alr"/>
    <property type="match status" value="1"/>
</dbReference>
<evidence type="ECO:0000256" key="4">
    <source>
        <dbReference type="ARBA" id="ARBA00023235"/>
    </source>
</evidence>
<dbReference type="PANTHER" id="PTHR30511">
    <property type="entry name" value="ALANINE RACEMASE"/>
    <property type="match status" value="1"/>
</dbReference>
<dbReference type="Proteomes" id="UP000236654">
    <property type="component" value="Unassembled WGS sequence"/>
</dbReference>
<dbReference type="GO" id="GO:0008784">
    <property type="term" value="F:alanine racemase activity"/>
    <property type="evidence" value="ECO:0007669"/>
    <property type="project" value="UniProtKB-UniRule"/>
</dbReference>
<feature type="domain" description="Alanine racemase C-terminal" evidence="8">
    <location>
        <begin position="635"/>
        <end position="759"/>
    </location>
</feature>
<dbReference type="SUPFAM" id="SSF53623">
    <property type="entry name" value="MurD-like peptide ligases, catalytic domain"/>
    <property type="match status" value="1"/>
</dbReference>
<dbReference type="OrthoDB" id="9801978at2"/>
<dbReference type="Gene3D" id="2.40.37.10">
    <property type="entry name" value="Lyase, Ornithine Decarboxylase, Chain A, domain 1"/>
    <property type="match status" value="1"/>
</dbReference>
<dbReference type="GO" id="GO:0030170">
    <property type="term" value="F:pyridoxal phosphate binding"/>
    <property type="evidence" value="ECO:0007669"/>
    <property type="project" value="UniProtKB-UniRule"/>
</dbReference>
<dbReference type="PRINTS" id="PR00992">
    <property type="entry name" value="ALARACEMASE"/>
</dbReference>
<dbReference type="AlphaFoldDB" id="A0A2I0R724"/>